<accession>A0A316ZBD5</accession>
<dbReference type="Gene3D" id="1.20.1280.290">
    <property type="match status" value="1"/>
</dbReference>
<evidence type="ECO:0000313" key="6">
    <source>
        <dbReference type="EMBL" id="PWN97575.1"/>
    </source>
</evidence>
<feature type="region of interest" description="Disordered" evidence="5">
    <location>
        <begin position="296"/>
        <end position="318"/>
    </location>
</feature>
<dbReference type="PANTHER" id="PTHR16201">
    <property type="entry name" value="SEVEN TRANSMEMBRANE PROTEIN 1-RELATED"/>
    <property type="match status" value="1"/>
</dbReference>
<feature type="compositionally biased region" description="Basic and acidic residues" evidence="5">
    <location>
        <begin position="27"/>
        <end position="48"/>
    </location>
</feature>
<feature type="compositionally biased region" description="Low complexity" evidence="5">
    <location>
        <begin position="468"/>
        <end position="498"/>
    </location>
</feature>
<keyword evidence="7" id="KW-1185">Reference proteome</keyword>
<organism evidence="6 7">
    <name type="scientific">Tilletiopsis washingtonensis</name>
    <dbReference type="NCBI Taxonomy" id="58919"/>
    <lineage>
        <taxon>Eukaryota</taxon>
        <taxon>Fungi</taxon>
        <taxon>Dikarya</taxon>
        <taxon>Basidiomycota</taxon>
        <taxon>Ustilaginomycotina</taxon>
        <taxon>Exobasidiomycetes</taxon>
        <taxon>Entylomatales</taxon>
        <taxon>Entylomatales incertae sedis</taxon>
        <taxon>Tilletiopsis</taxon>
    </lineage>
</organism>
<dbReference type="GO" id="GO:0034488">
    <property type="term" value="P:basic amino acid transmembrane export from vacuole"/>
    <property type="evidence" value="ECO:0007669"/>
    <property type="project" value="TreeGrafter"/>
</dbReference>
<keyword evidence="2" id="KW-0812">Transmembrane</keyword>
<keyword evidence="4" id="KW-0472">Membrane</keyword>
<feature type="region of interest" description="Disordered" evidence="5">
    <location>
        <begin position="418"/>
        <end position="513"/>
    </location>
</feature>
<evidence type="ECO:0000256" key="3">
    <source>
        <dbReference type="ARBA" id="ARBA00022989"/>
    </source>
</evidence>
<feature type="region of interest" description="Disordered" evidence="5">
    <location>
        <begin position="161"/>
        <end position="196"/>
    </location>
</feature>
<evidence type="ECO:0000256" key="5">
    <source>
        <dbReference type="SAM" id="MobiDB-lite"/>
    </source>
</evidence>
<keyword evidence="3" id="KW-1133">Transmembrane helix</keyword>
<feature type="compositionally biased region" description="Low complexity" evidence="5">
    <location>
        <begin position="182"/>
        <end position="192"/>
    </location>
</feature>
<proteinExistence type="predicted"/>
<gene>
    <name evidence="6" type="ORF">FA09DRAFT_39841</name>
</gene>
<reference evidence="6 7" key="1">
    <citation type="journal article" date="2018" name="Mol. Biol. Evol.">
        <title>Broad Genomic Sampling Reveals a Smut Pathogenic Ancestry of the Fungal Clade Ustilaginomycotina.</title>
        <authorList>
            <person name="Kijpornyongpan T."/>
            <person name="Mondo S.J."/>
            <person name="Barry K."/>
            <person name="Sandor L."/>
            <person name="Lee J."/>
            <person name="Lipzen A."/>
            <person name="Pangilinan J."/>
            <person name="LaButti K."/>
            <person name="Hainaut M."/>
            <person name="Henrissat B."/>
            <person name="Grigoriev I.V."/>
            <person name="Spatafora J.W."/>
            <person name="Aime M.C."/>
        </authorList>
    </citation>
    <scope>NUCLEOTIDE SEQUENCE [LARGE SCALE GENOMIC DNA]</scope>
    <source>
        <strain evidence="6 7">MCA 4186</strain>
    </source>
</reference>
<evidence type="ECO:0000313" key="7">
    <source>
        <dbReference type="Proteomes" id="UP000245946"/>
    </source>
</evidence>
<dbReference type="InterPro" id="IPR006603">
    <property type="entry name" value="PQ-loop_rpt"/>
</dbReference>
<dbReference type="InterPro" id="IPR051415">
    <property type="entry name" value="LAAT-1"/>
</dbReference>
<dbReference type="PANTHER" id="PTHR16201:SF34">
    <property type="entry name" value="LYSOSOMAL AMINO ACID TRANSPORTER 1"/>
    <property type="match status" value="1"/>
</dbReference>
<dbReference type="Proteomes" id="UP000245946">
    <property type="component" value="Unassembled WGS sequence"/>
</dbReference>
<feature type="compositionally biased region" description="Low complexity" evidence="5">
    <location>
        <begin position="437"/>
        <end position="457"/>
    </location>
</feature>
<dbReference type="RefSeq" id="XP_025597854.1">
    <property type="nucleotide sequence ID" value="XM_025745634.1"/>
</dbReference>
<dbReference type="OrthoDB" id="8048523at2759"/>
<dbReference type="AlphaFoldDB" id="A0A316ZBD5"/>
<dbReference type="Pfam" id="PF04193">
    <property type="entry name" value="PQ-loop"/>
    <property type="match status" value="1"/>
</dbReference>
<dbReference type="EMBL" id="KZ819294">
    <property type="protein sequence ID" value="PWN97575.1"/>
    <property type="molecule type" value="Genomic_DNA"/>
</dbReference>
<evidence type="ECO:0000256" key="2">
    <source>
        <dbReference type="ARBA" id="ARBA00022692"/>
    </source>
</evidence>
<feature type="compositionally biased region" description="Low complexity" evidence="5">
    <location>
        <begin position="130"/>
        <end position="148"/>
    </location>
</feature>
<evidence type="ECO:0000256" key="4">
    <source>
        <dbReference type="ARBA" id="ARBA00023136"/>
    </source>
</evidence>
<feature type="region of interest" description="Disordered" evidence="5">
    <location>
        <begin position="1"/>
        <end position="148"/>
    </location>
</feature>
<comment type="subcellular location">
    <subcellularLocation>
        <location evidence="1">Membrane</location>
        <topology evidence="1">Multi-pass membrane protein</topology>
    </subcellularLocation>
</comment>
<protein>
    <submittedName>
        <fullName evidence="6">Uncharacterized protein</fullName>
    </submittedName>
</protein>
<feature type="compositionally biased region" description="Low complexity" evidence="5">
    <location>
        <begin position="1"/>
        <end position="11"/>
    </location>
</feature>
<feature type="compositionally biased region" description="Basic residues" evidence="5">
    <location>
        <begin position="422"/>
        <end position="432"/>
    </location>
</feature>
<dbReference type="GO" id="GO:0000329">
    <property type="term" value="C:fungal-type vacuole membrane"/>
    <property type="evidence" value="ECO:0007669"/>
    <property type="project" value="TreeGrafter"/>
</dbReference>
<feature type="compositionally biased region" description="Basic residues" evidence="5">
    <location>
        <begin position="458"/>
        <end position="467"/>
    </location>
</feature>
<dbReference type="GO" id="GO:0015174">
    <property type="term" value="F:basic amino acid transmembrane transporter activity"/>
    <property type="evidence" value="ECO:0007669"/>
    <property type="project" value="TreeGrafter"/>
</dbReference>
<dbReference type="GeneID" id="37273178"/>
<sequence length="513" mass="55494">MAQRQRSGAGSQRRRFDHWEPAPLSPTRERSGSGDEDRSASRVTRAKDQGAPAAMVDSFTSERSSGSERYGYGFGIASTPALRGPGPSVPRTRTRSEPQPANRAETDESDDETEQERRGRGMQRTAERVANSSAIAEAASRSSGVQAAAGEQEEATCYFERSHSSHAPVASGRTSPVAERGAPAAPATSVSPSRRRRAGRGVGAFFLGLGALWGLGPSTGTSELIRLPPALQRSWTPLEQLRHPAMLYAVPEAAVPHEHRHRGYHRWSVPLRYEPNATEHAMSVALSQLHFVPSSAPMRRTGTADAASSSPRPRPASEDDWDRIIGRIFAWTCCVLYMTSRIPQIWSNYVRRSVEALDPPLHRSSRRQHAVLHQRAELAAVIRAGRTGVPAGLLALPARLGRHTGLRRHHRGAVPGLATRAARGRAAAHRGGGRGPAGARARLLLGAPRLQPPLQHRQCARGRRARAQHQPAARGGRVAASQWQQQHAASAQTAALRAASHDADGSHRGRCRT</sequence>
<name>A0A316ZBD5_9BASI</name>
<evidence type="ECO:0000256" key="1">
    <source>
        <dbReference type="ARBA" id="ARBA00004141"/>
    </source>
</evidence>